<evidence type="ECO:0000313" key="3">
    <source>
        <dbReference type="Proteomes" id="UP001187192"/>
    </source>
</evidence>
<reference evidence="2" key="1">
    <citation type="submission" date="2023-07" db="EMBL/GenBank/DDBJ databases">
        <title>draft genome sequence of fig (Ficus carica).</title>
        <authorList>
            <person name="Takahashi T."/>
            <person name="Nishimura K."/>
        </authorList>
    </citation>
    <scope>NUCLEOTIDE SEQUENCE</scope>
</reference>
<evidence type="ECO:0000256" key="1">
    <source>
        <dbReference type="SAM" id="SignalP"/>
    </source>
</evidence>
<accession>A0AA88D2B6</accession>
<evidence type="ECO:0000313" key="2">
    <source>
        <dbReference type="EMBL" id="GMN38577.1"/>
    </source>
</evidence>
<feature type="chain" id="PRO_5041671690" evidence="1">
    <location>
        <begin position="28"/>
        <end position="204"/>
    </location>
</feature>
<feature type="signal peptide" evidence="1">
    <location>
        <begin position="1"/>
        <end position="27"/>
    </location>
</feature>
<sequence>MSTNIPGLISPRVLGGLLLMVFKLTILQRPEHIIVEVRSTSLGNTSPTTVEPMPGLSAPYCSCHAVPYQPINNTIAQHATPTTLHHLTLDIHYLLLHLSLLLPRHQFSLPDRTDTIFTTRISTNLYLCPPSFDWKGTWHSSSGSPMPVRSEIVHSPGPLRIRPIKSALSRHSTDFPLTPRCFSFVGDQTENDYTRLTTSSDHIG</sequence>
<comment type="caution">
    <text evidence="2">The sequence shown here is derived from an EMBL/GenBank/DDBJ whole genome shotgun (WGS) entry which is preliminary data.</text>
</comment>
<keyword evidence="3" id="KW-1185">Reference proteome</keyword>
<name>A0AA88D2B6_FICCA</name>
<keyword evidence="1" id="KW-0732">Signal</keyword>
<organism evidence="2 3">
    <name type="scientific">Ficus carica</name>
    <name type="common">Common fig</name>
    <dbReference type="NCBI Taxonomy" id="3494"/>
    <lineage>
        <taxon>Eukaryota</taxon>
        <taxon>Viridiplantae</taxon>
        <taxon>Streptophyta</taxon>
        <taxon>Embryophyta</taxon>
        <taxon>Tracheophyta</taxon>
        <taxon>Spermatophyta</taxon>
        <taxon>Magnoliopsida</taxon>
        <taxon>eudicotyledons</taxon>
        <taxon>Gunneridae</taxon>
        <taxon>Pentapetalae</taxon>
        <taxon>rosids</taxon>
        <taxon>fabids</taxon>
        <taxon>Rosales</taxon>
        <taxon>Moraceae</taxon>
        <taxon>Ficeae</taxon>
        <taxon>Ficus</taxon>
    </lineage>
</organism>
<dbReference type="AlphaFoldDB" id="A0AA88D2B6"/>
<protein>
    <submittedName>
        <fullName evidence="2">Uncharacterized protein</fullName>
    </submittedName>
</protein>
<dbReference type="Proteomes" id="UP001187192">
    <property type="component" value="Unassembled WGS sequence"/>
</dbReference>
<dbReference type="EMBL" id="BTGU01000008">
    <property type="protein sequence ID" value="GMN38577.1"/>
    <property type="molecule type" value="Genomic_DNA"/>
</dbReference>
<gene>
    <name evidence="2" type="ORF">TIFTF001_007803</name>
</gene>
<proteinExistence type="predicted"/>